<accession>A0A4R8SKP2</accession>
<protein>
    <submittedName>
        <fullName evidence="1">Uncharacterized protein</fullName>
    </submittedName>
</protein>
<dbReference type="Proteomes" id="UP000294844">
    <property type="component" value="Unassembled WGS sequence"/>
</dbReference>
<reference evidence="3 4" key="1">
    <citation type="journal article" date="2019" name="Sci. Rep.">
        <title>Extended insight into the Mycobacterium chelonae-abscessus complex through whole genome sequencing of Mycobacterium salmoniphilum outbreak and Mycobacterium salmoniphilum-like strains.</title>
        <authorList>
            <person name="Behra P.R.K."/>
            <person name="Das S."/>
            <person name="Pettersson B.M.F."/>
            <person name="Shirreff L."/>
            <person name="DuCote T."/>
            <person name="Jacobsson K.G."/>
            <person name="Ennis D.G."/>
            <person name="Kirsebom L.A."/>
        </authorList>
    </citation>
    <scope>NUCLEOTIDE SEQUENCE [LARGE SCALE GENOMIC DNA]</scope>
    <source>
        <strain evidence="2 3">CCUG 60883</strain>
        <strain evidence="1 4">CCUG 60885</strain>
    </source>
</reference>
<organism evidence="1 4">
    <name type="scientific">Mycobacteroides salmoniphilum</name>
    <dbReference type="NCBI Taxonomy" id="404941"/>
    <lineage>
        <taxon>Bacteria</taxon>
        <taxon>Bacillati</taxon>
        <taxon>Actinomycetota</taxon>
        <taxon>Actinomycetes</taxon>
        <taxon>Mycobacteriales</taxon>
        <taxon>Mycobacteriaceae</taxon>
        <taxon>Mycobacteroides</taxon>
    </lineage>
</organism>
<comment type="caution">
    <text evidence="1">The sequence shown here is derived from an EMBL/GenBank/DDBJ whole genome shotgun (WGS) entry which is preliminary data.</text>
</comment>
<dbReference type="EMBL" id="PECK01000001">
    <property type="protein sequence ID" value="TDZ98236.1"/>
    <property type="molecule type" value="Genomic_DNA"/>
</dbReference>
<name>A0A4R8SKP2_9MYCO</name>
<evidence type="ECO:0000313" key="3">
    <source>
        <dbReference type="Proteomes" id="UP000294844"/>
    </source>
</evidence>
<evidence type="ECO:0000313" key="2">
    <source>
        <dbReference type="EMBL" id="TEA02766.1"/>
    </source>
</evidence>
<evidence type="ECO:0000313" key="1">
    <source>
        <dbReference type="EMBL" id="TDZ98236.1"/>
    </source>
</evidence>
<keyword evidence="3" id="KW-1185">Reference proteome</keyword>
<proteinExistence type="predicted"/>
<dbReference type="Proteomes" id="UP000295685">
    <property type="component" value="Unassembled WGS sequence"/>
</dbReference>
<sequence precursor="true">MERMLNRQTPFPIRSLAVNEVILKIMHTPKGYQVLVPDLPGWTVLDN</sequence>
<evidence type="ECO:0000313" key="4">
    <source>
        <dbReference type="Proteomes" id="UP000295685"/>
    </source>
</evidence>
<dbReference type="EMBL" id="PECM01000009">
    <property type="protein sequence ID" value="TEA02766.1"/>
    <property type="molecule type" value="Genomic_DNA"/>
</dbReference>
<gene>
    <name evidence="2" type="ORF">CCUG60883_03384</name>
    <name evidence="1" type="ORF">CCUG60885_00100</name>
</gene>
<dbReference type="AlphaFoldDB" id="A0A4R8SKP2"/>